<feature type="region of interest" description="Disordered" evidence="1">
    <location>
        <begin position="204"/>
        <end position="255"/>
    </location>
</feature>
<feature type="compositionally biased region" description="Polar residues" evidence="1">
    <location>
        <begin position="232"/>
        <end position="244"/>
    </location>
</feature>
<keyword evidence="4" id="KW-1185">Reference proteome</keyword>
<evidence type="ECO:0000256" key="1">
    <source>
        <dbReference type="SAM" id="MobiDB-lite"/>
    </source>
</evidence>
<reference evidence="3 4" key="1">
    <citation type="submission" date="2016-04" db="EMBL/GenBank/DDBJ databases">
        <title>A degradative enzymes factory behind the ericoid mycorrhizal symbiosis.</title>
        <authorList>
            <consortium name="DOE Joint Genome Institute"/>
            <person name="Martino E."/>
            <person name="Morin E."/>
            <person name="Grelet G."/>
            <person name="Kuo A."/>
            <person name="Kohler A."/>
            <person name="Daghino S."/>
            <person name="Barry K."/>
            <person name="Choi C."/>
            <person name="Cichocki N."/>
            <person name="Clum A."/>
            <person name="Copeland A."/>
            <person name="Hainaut M."/>
            <person name="Haridas S."/>
            <person name="Labutti K."/>
            <person name="Lindquist E."/>
            <person name="Lipzen A."/>
            <person name="Khouja H.-R."/>
            <person name="Murat C."/>
            <person name="Ohm R."/>
            <person name="Olson A."/>
            <person name="Spatafora J."/>
            <person name="Veneault-Fourrey C."/>
            <person name="Henrissat B."/>
            <person name="Grigoriev I."/>
            <person name="Martin F."/>
            <person name="Perotto S."/>
        </authorList>
    </citation>
    <scope>NUCLEOTIDE SEQUENCE [LARGE SCALE GENOMIC DNA]</scope>
    <source>
        <strain evidence="3 4">F</strain>
    </source>
</reference>
<proteinExistence type="predicted"/>
<feature type="compositionally biased region" description="Low complexity" evidence="1">
    <location>
        <begin position="204"/>
        <end position="218"/>
    </location>
</feature>
<feature type="signal peptide" evidence="2">
    <location>
        <begin position="1"/>
        <end position="20"/>
    </location>
</feature>
<dbReference type="Proteomes" id="UP000235786">
    <property type="component" value="Unassembled WGS sequence"/>
</dbReference>
<accession>A0A2J6R4A5</accession>
<keyword evidence="2" id="KW-0732">Signal</keyword>
<evidence type="ECO:0000313" key="4">
    <source>
        <dbReference type="Proteomes" id="UP000235786"/>
    </source>
</evidence>
<name>A0A2J6R4A5_HYAVF</name>
<sequence length="727" mass="79592">MGTVFLRLVLTLVVAVPCFASVTDLFKHVFQNDLRSNFENLIATNPNYFGNAPESNQPSVTPLSYDTQYEQLVSIGFDPILSVLEATIEIKLDYGFNGTLCTNGSFEYVRFYVRNGPSFKDWSDLGAVAVNTHDILNVLDCSDVSVFPLFYVLTLPFQPSPQQNCELPQLPEIRAILSWGQLPPPSSPFFAPVWGNALDQHIQSPKLPATPPSAASASQLRHSEERLHYPQGSKNQQQVLSEDPSTPPIGELPRPGGPENIFFEELIGLGLDYSREQVVATIRIKRPDGYGTGLCGNGTLEYIAFWADWHNTCEWTYLGELTINVHNIPNIPPDGVTYSAALPVDLRNVSHFCNTTQISRVRAVLSWDLPPLQPPDARARGNLLQVHVQIPPYVTAPNLTAPTIYNIGGVALPDIDTQLTGLTFPGATFPGIYTTDNPAHQLELLPVDPDWQSGQSRRCPFGGAIFITGPPIGSLGQPQPPGSSNCDLSPSEYQYRIVYRPFGSTLQPNPVLNEIIVTQSYPVSSSSSSYSQEYYPLNAQGYFNYLPGLCNHENILGWWQPPTPGLYQIRLEIATQTSSTPPSYKTEGYTDWYNIQVNIPNPTGTFIPTDEPVCGTFPKGSILTGTLTAQATYFASYSAYVINGDIPIVIESGTVPPVPNPGFEPINSPEPWSWNSAGAPPCGYVAQLVVSDRTIMDSVNAYQSVTVATFGFCVGPPLGLGKYESEL</sequence>
<protein>
    <submittedName>
        <fullName evidence="3">Uncharacterized protein</fullName>
    </submittedName>
</protein>
<dbReference type="OrthoDB" id="5340031at2759"/>
<evidence type="ECO:0000313" key="3">
    <source>
        <dbReference type="EMBL" id="PMD33352.1"/>
    </source>
</evidence>
<organism evidence="3 4">
    <name type="scientific">Hyaloscypha variabilis (strain UAMH 11265 / GT02V1 / F)</name>
    <name type="common">Meliniomyces variabilis</name>
    <dbReference type="NCBI Taxonomy" id="1149755"/>
    <lineage>
        <taxon>Eukaryota</taxon>
        <taxon>Fungi</taxon>
        <taxon>Dikarya</taxon>
        <taxon>Ascomycota</taxon>
        <taxon>Pezizomycotina</taxon>
        <taxon>Leotiomycetes</taxon>
        <taxon>Helotiales</taxon>
        <taxon>Hyaloscyphaceae</taxon>
        <taxon>Hyaloscypha</taxon>
        <taxon>Hyaloscypha variabilis</taxon>
    </lineage>
</organism>
<evidence type="ECO:0000256" key="2">
    <source>
        <dbReference type="SAM" id="SignalP"/>
    </source>
</evidence>
<feature type="chain" id="PRO_5014332118" evidence="2">
    <location>
        <begin position="21"/>
        <end position="727"/>
    </location>
</feature>
<gene>
    <name evidence="3" type="ORF">L207DRAFT_608084</name>
</gene>
<dbReference type="EMBL" id="KZ613956">
    <property type="protein sequence ID" value="PMD33352.1"/>
    <property type="molecule type" value="Genomic_DNA"/>
</dbReference>
<dbReference type="AlphaFoldDB" id="A0A2J6R4A5"/>